<name>A0A0C3PRW1_9AGAM</name>
<proteinExistence type="predicted"/>
<evidence type="ECO:0000313" key="1">
    <source>
        <dbReference type="EMBL" id="KIO17400.1"/>
    </source>
</evidence>
<evidence type="ECO:0008006" key="3">
    <source>
        <dbReference type="Google" id="ProtNLM"/>
    </source>
</evidence>
<reference evidence="1 2" key="1">
    <citation type="submission" date="2014-04" db="EMBL/GenBank/DDBJ databases">
        <authorList>
            <consortium name="DOE Joint Genome Institute"/>
            <person name="Kuo A."/>
            <person name="Girlanda M."/>
            <person name="Perotto S."/>
            <person name="Kohler A."/>
            <person name="Nagy L.G."/>
            <person name="Floudas D."/>
            <person name="Copeland A."/>
            <person name="Barry K.W."/>
            <person name="Cichocki N."/>
            <person name="Veneault-Fourrey C."/>
            <person name="LaButti K."/>
            <person name="Lindquist E.A."/>
            <person name="Lipzen A."/>
            <person name="Lundell T."/>
            <person name="Morin E."/>
            <person name="Murat C."/>
            <person name="Sun H."/>
            <person name="Tunlid A."/>
            <person name="Henrissat B."/>
            <person name="Grigoriev I.V."/>
            <person name="Hibbett D.S."/>
            <person name="Martin F."/>
            <person name="Nordberg H.P."/>
            <person name="Cantor M.N."/>
            <person name="Hua S.X."/>
        </authorList>
    </citation>
    <scope>NUCLEOTIDE SEQUENCE [LARGE SCALE GENOMIC DNA]</scope>
    <source>
        <strain evidence="1 2">MUT 4182</strain>
    </source>
</reference>
<reference evidence="2" key="2">
    <citation type="submission" date="2015-01" db="EMBL/GenBank/DDBJ databases">
        <title>Evolutionary Origins and Diversification of the Mycorrhizal Mutualists.</title>
        <authorList>
            <consortium name="DOE Joint Genome Institute"/>
            <consortium name="Mycorrhizal Genomics Consortium"/>
            <person name="Kohler A."/>
            <person name="Kuo A."/>
            <person name="Nagy L.G."/>
            <person name="Floudas D."/>
            <person name="Copeland A."/>
            <person name="Barry K.W."/>
            <person name="Cichocki N."/>
            <person name="Veneault-Fourrey C."/>
            <person name="LaButti K."/>
            <person name="Lindquist E.A."/>
            <person name="Lipzen A."/>
            <person name="Lundell T."/>
            <person name="Morin E."/>
            <person name="Murat C."/>
            <person name="Riley R."/>
            <person name="Ohm R."/>
            <person name="Sun H."/>
            <person name="Tunlid A."/>
            <person name="Henrissat B."/>
            <person name="Grigoriev I.V."/>
            <person name="Hibbett D.S."/>
            <person name="Martin F."/>
        </authorList>
    </citation>
    <scope>NUCLEOTIDE SEQUENCE [LARGE SCALE GENOMIC DNA]</scope>
    <source>
        <strain evidence="2">MUT 4182</strain>
    </source>
</reference>
<dbReference type="OrthoDB" id="3171884at2759"/>
<dbReference type="Gene3D" id="3.40.50.1460">
    <property type="match status" value="1"/>
</dbReference>
<accession>A0A0C3PRW1</accession>
<protein>
    <recommendedName>
        <fullName evidence="3">Caspase family p20 domain-containing protein</fullName>
    </recommendedName>
</protein>
<keyword evidence="2" id="KW-1185">Reference proteome</keyword>
<sequence>MRSAAPDDKIVFFFGGHGEYAEVNMMGLQVGEDSDFQCIIAGDDRRIYGTELRSWFCRARYPSVAVTTVFDASLNNHACHSGGSLGLHISYDIKGTIFKASNGSRKRVRLPMIQISASQPYEVAYSSNFNDGFYGQWTYSLLGYLKGTECPTIEGLAAYLEKNCDPTGAQVPQVCSSHKIKGRIALF</sequence>
<dbReference type="AlphaFoldDB" id="A0A0C3PRW1"/>
<gene>
    <name evidence="1" type="ORF">M407DRAFT_32930</name>
</gene>
<dbReference type="Proteomes" id="UP000054248">
    <property type="component" value="Unassembled WGS sequence"/>
</dbReference>
<organism evidence="1 2">
    <name type="scientific">Tulasnella calospora MUT 4182</name>
    <dbReference type="NCBI Taxonomy" id="1051891"/>
    <lineage>
        <taxon>Eukaryota</taxon>
        <taxon>Fungi</taxon>
        <taxon>Dikarya</taxon>
        <taxon>Basidiomycota</taxon>
        <taxon>Agaricomycotina</taxon>
        <taxon>Agaricomycetes</taxon>
        <taxon>Cantharellales</taxon>
        <taxon>Tulasnellaceae</taxon>
        <taxon>Tulasnella</taxon>
    </lineage>
</organism>
<dbReference type="HOGENOM" id="CLU_074894_1_0_1"/>
<evidence type="ECO:0000313" key="2">
    <source>
        <dbReference type="Proteomes" id="UP000054248"/>
    </source>
</evidence>
<dbReference type="EMBL" id="KN823388">
    <property type="protein sequence ID" value="KIO17400.1"/>
    <property type="molecule type" value="Genomic_DNA"/>
</dbReference>